<dbReference type="EMBL" id="CP087830">
    <property type="protein sequence ID" value="UZA03407.1"/>
    <property type="molecule type" value="Genomic_DNA"/>
</dbReference>
<evidence type="ECO:0000313" key="8">
    <source>
        <dbReference type="Proteomes" id="UP000254133"/>
    </source>
</evidence>
<evidence type="ECO:0000313" key="10">
    <source>
        <dbReference type="Proteomes" id="UP001163632"/>
    </source>
</evidence>
<dbReference type="PROSITE" id="PS51257">
    <property type="entry name" value="PROKAR_LIPOPROTEIN"/>
    <property type="match status" value="1"/>
</dbReference>
<evidence type="ECO:0000313" key="6">
    <source>
        <dbReference type="EMBL" id="UZA03407.1"/>
    </source>
</evidence>
<dbReference type="SUPFAM" id="SSF53850">
    <property type="entry name" value="Periplasmic binding protein-like II"/>
    <property type="match status" value="1"/>
</dbReference>
<dbReference type="AlphaFoldDB" id="A0A378PPR2"/>
<evidence type="ECO:0000256" key="2">
    <source>
        <dbReference type="ARBA" id="ARBA00022729"/>
    </source>
</evidence>
<gene>
    <name evidence="6" type="ORF">LP092_01175</name>
    <name evidence="7" type="ORF">LP129_13425</name>
    <name evidence="5" type="ORF">NCTC9426_00490</name>
</gene>
<comment type="similarity">
    <text evidence="1">Belongs to the bacterial solute-binding protein 3 family.</text>
</comment>
<protein>
    <submittedName>
        <fullName evidence="5">Probable amino-acid ABC transporter-binding protein HI_1080</fullName>
    </submittedName>
    <submittedName>
        <fullName evidence="6">Transporter substrate-binding domain-containing protein</fullName>
    </submittedName>
</protein>
<dbReference type="Proteomes" id="UP000254133">
    <property type="component" value="Unassembled WGS sequence"/>
</dbReference>
<dbReference type="Proteomes" id="UP001163283">
    <property type="component" value="Chromosome"/>
</dbReference>
<evidence type="ECO:0000256" key="3">
    <source>
        <dbReference type="SAM" id="MobiDB-lite"/>
    </source>
</evidence>
<evidence type="ECO:0000313" key="9">
    <source>
        <dbReference type="Proteomes" id="UP001163283"/>
    </source>
</evidence>
<dbReference type="PANTHER" id="PTHR35936">
    <property type="entry name" value="MEMBRANE-BOUND LYTIC MUREIN TRANSGLYCOSYLASE F"/>
    <property type="match status" value="1"/>
</dbReference>
<dbReference type="GeneID" id="77189761"/>
<dbReference type="Proteomes" id="UP001163632">
    <property type="component" value="Chromosome"/>
</dbReference>
<evidence type="ECO:0000259" key="4">
    <source>
        <dbReference type="SMART" id="SM00062"/>
    </source>
</evidence>
<evidence type="ECO:0000256" key="1">
    <source>
        <dbReference type="ARBA" id="ARBA00010333"/>
    </source>
</evidence>
<reference evidence="6 9" key="2">
    <citation type="journal article" date="2022" name="BMC Microbiol.">
        <title>Whole genome sequencing of Moraxella bovis strains from North America reveals two genotypes with different genetic determinants.</title>
        <authorList>
            <person name="Wynn E.L."/>
            <person name="Hille M.M."/>
            <person name="Loy J.D."/>
            <person name="Schuller G."/>
            <person name="Kuhn K.L."/>
            <person name="Dickey A.M."/>
            <person name="Bono J.L."/>
            <person name="Clawson M.L."/>
        </authorList>
    </citation>
    <scope>NUCLEOTIDE SEQUENCE [LARGE SCALE GENOMIC DNA]</scope>
    <source>
        <strain evidence="6">SAM102599</strain>
        <strain evidence="7 9">SAM57978</strain>
    </source>
</reference>
<evidence type="ECO:0000313" key="7">
    <source>
        <dbReference type="EMBL" id="UZA51465.1"/>
    </source>
</evidence>
<keyword evidence="10" id="KW-1185">Reference proteome</keyword>
<feature type="domain" description="Solute-binding protein family 3/N-terminal" evidence="4">
    <location>
        <begin position="51"/>
        <end position="272"/>
    </location>
</feature>
<feature type="region of interest" description="Disordered" evidence="3">
    <location>
        <begin position="23"/>
        <end position="48"/>
    </location>
</feature>
<sequence>MKKITLSFALCAGLFGCTDKPAETPAPADSHPTATTAPAERPSKLPNDAPVVKVVTSGVLPPLTFLNENGNLTGIDVDIIHAIGEDQGFKVELHKERFIDMLPNLEAGKYQVVISGLSPSPERIAKFDHTNPYLQNPSIIMHKPNVAVTDIASLKPLRVATMKDTTQEKLINELSVASHETVDTVFQLYQGLVQDKYDAVLQDKYFLEYIALNYPDHQMSVVEYDKTPNAADIVIYTQKGDQKLLDKLNAGITNLKNSGEINKITSKYLTLPTAK</sequence>
<dbReference type="Pfam" id="PF00497">
    <property type="entry name" value="SBP_bac_3"/>
    <property type="match status" value="1"/>
</dbReference>
<organism evidence="5 8">
    <name type="scientific">Moraxella bovis</name>
    <dbReference type="NCBI Taxonomy" id="476"/>
    <lineage>
        <taxon>Bacteria</taxon>
        <taxon>Pseudomonadati</taxon>
        <taxon>Pseudomonadota</taxon>
        <taxon>Gammaproteobacteria</taxon>
        <taxon>Moraxellales</taxon>
        <taxon>Moraxellaceae</taxon>
        <taxon>Moraxella</taxon>
    </lineage>
</organism>
<reference evidence="5 8" key="1">
    <citation type="submission" date="2018-06" db="EMBL/GenBank/DDBJ databases">
        <authorList>
            <consortium name="Pathogen Informatics"/>
            <person name="Doyle S."/>
        </authorList>
    </citation>
    <scope>NUCLEOTIDE SEQUENCE [LARGE SCALE GENOMIC DNA]</scope>
    <source>
        <strain evidence="5 8">NCTC9426</strain>
    </source>
</reference>
<name>A0A378PPR2_MORBO</name>
<proteinExistence type="inferred from homology"/>
<accession>A0A378PPR2</accession>
<dbReference type="SMART" id="SM00062">
    <property type="entry name" value="PBPb"/>
    <property type="match status" value="1"/>
</dbReference>
<keyword evidence="2" id="KW-0732">Signal</keyword>
<evidence type="ECO:0000313" key="5">
    <source>
        <dbReference type="EMBL" id="STY90474.1"/>
    </source>
</evidence>
<dbReference type="RefSeq" id="WP_079326087.1">
    <property type="nucleotide sequence ID" value="NZ_CP087765.1"/>
</dbReference>
<dbReference type="InterPro" id="IPR001638">
    <property type="entry name" value="Solute-binding_3/MltF_N"/>
</dbReference>
<dbReference type="Gene3D" id="3.40.190.10">
    <property type="entry name" value="Periplasmic binding protein-like II"/>
    <property type="match status" value="2"/>
</dbReference>
<dbReference type="PANTHER" id="PTHR35936:SF35">
    <property type="entry name" value="L-CYSTINE-BINDING PROTEIN TCYJ"/>
    <property type="match status" value="1"/>
</dbReference>
<dbReference type="EMBL" id="UGPZ01000002">
    <property type="protein sequence ID" value="STY90474.1"/>
    <property type="molecule type" value="Genomic_DNA"/>
</dbReference>
<dbReference type="EMBL" id="CP087781">
    <property type="protein sequence ID" value="UZA51465.1"/>
    <property type="molecule type" value="Genomic_DNA"/>
</dbReference>